<keyword evidence="4" id="KW-1185">Reference proteome</keyword>
<keyword evidence="1" id="KW-0175">Coiled coil</keyword>
<name>A0A5F9D137_RABIT</name>
<dbReference type="EMBL" id="AAGW02022926">
    <property type="status" value="NOT_ANNOTATED_CDS"/>
    <property type="molecule type" value="Genomic_DNA"/>
</dbReference>
<feature type="coiled-coil region" evidence="1">
    <location>
        <begin position="34"/>
        <end position="61"/>
    </location>
</feature>
<dbReference type="SUPFAM" id="SSF57959">
    <property type="entry name" value="Leucine zipper domain"/>
    <property type="match status" value="1"/>
</dbReference>
<proteinExistence type="predicted"/>
<dbReference type="AlphaFoldDB" id="A0A5F9D137"/>
<organism evidence="3 4">
    <name type="scientific">Oryctolagus cuniculus</name>
    <name type="common">Rabbit</name>
    <dbReference type="NCBI Taxonomy" id="9986"/>
    <lineage>
        <taxon>Eukaryota</taxon>
        <taxon>Metazoa</taxon>
        <taxon>Chordata</taxon>
        <taxon>Craniata</taxon>
        <taxon>Vertebrata</taxon>
        <taxon>Euteleostomi</taxon>
        <taxon>Mammalia</taxon>
        <taxon>Eutheria</taxon>
        <taxon>Euarchontoglires</taxon>
        <taxon>Glires</taxon>
        <taxon>Lagomorpha</taxon>
        <taxon>Leporidae</taxon>
        <taxon>Oryctolagus</taxon>
    </lineage>
</organism>
<evidence type="ECO:0000256" key="1">
    <source>
        <dbReference type="SAM" id="Coils"/>
    </source>
</evidence>
<dbReference type="InterPro" id="IPR046347">
    <property type="entry name" value="bZIP_sf"/>
</dbReference>
<sequence>TSDNDDIEVESTKSNRGFNLRLTKGLIIYTRRKNRTHQQDIDDLKRQNALLKQQVVHWRRRGRVPNCPSSDGSLHTSTNGGATSAFDGAADCSSEPEPAEHPTGSEKLLKPMVPACERPM</sequence>
<dbReference type="GO" id="GO:0046983">
    <property type="term" value="F:protein dimerization activity"/>
    <property type="evidence" value="ECO:0007669"/>
    <property type="project" value="InterPro"/>
</dbReference>
<dbReference type="Proteomes" id="UP000001811">
    <property type="component" value="Chromosome 15"/>
</dbReference>
<reference evidence="3" key="2">
    <citation type="submission" date="2025-08" db="UniProtKB">
        <authorList>
            <consortium name="Ensembl"/>
        </authorList>
    </citation>
    <scope>IDENTIFICATION</scope>
    <source>
        <strain evidence="3">Thorbecke</strain>
    </source>
</reference>
<feature type="region of interest" description="Disordered" evidence="2">
    <location>
        <begin position="62"/>
        <end position="120"/>
    </location>
</feature>
<dbReference type="InParanoid" id="A0A5F9D137"/>
<dbReference type="GO" id="GO:0003700">
    <property type="term" value="F:DNA-binding transcription factor activity"/>
    <property type="evidence" value="ECO:0007669"/>
    <property type="project" value="InterPro"/>
</dbReference>
<evidence type="ECO:0000313" key="3">
    <source>
        <dbReference type="Ensembl" id="ENSOCUP00000039433.1"/>
    </source>
</evidence>
<reference evidence="3" key="3">
    <citation type="submission" date="2025-09" db="UniProtKB">
        <authorList>
            <consortium name="Ensembl"/>
        </authorList>
    </citation>
    <scope>IDENTIFICATION</scope>
    <source>
        <strain evidence="3">Thorbecke</strain>
    </source>
</reference>
<dbReference type="STRING" id="9986.ENSOCUP00000039433"/>
<dbReference type="Gene3D" id="4.10.280.10">
    <property type="entry name" value="Helix-loop-helix DNA-binding domain"/>
    <property type="match status" value="1"/>
</dbReference>
<reference evidence="3 4" key="1">
    <citation type="journal article" date="2011" name="Nature">
        <title>A high-resolution map of human evolutionary constraint using 29 mammals.</title>
        <authorList>
            <person name="Lindblad-Toh K."/>
            <person name="Garber M."/>
            <person name="Zuk O."/>
            <person name="Lin M.F."/>
            <person name="Parker B.J."/>
            <person name="Washietl S."/>
            <person name="Kheradpour P."/>
            <person name="Ernst J."/>
            <person name="Jordan G."/>
            <person name="Mauceli E."/>
            <person name="Ward L.D."/>
            <person name="Lowe C.B."/>
            <person name="Holloway A.K."/>
            <person name="Clamp M."/>
            <person name="Gnerre S."/>
            <person name="Alfoldi J."/>
            <person name="Beal K."/>
            <person name="Chang J."/>
            <person name="Clawson H."/>
            <person name="Cuff J."/>
            <person name="Di Palma F."/>
            <person name="Fitzgerald S."/>
            <person name="Flicek P."/>
            <person name="Guttman M."/>
            <person name="Hubisz M.J."/>
            <person name="Jaffe D.B."/>
            <person name="Jungreis I."/>
            <person name="Kent W.J."/>
            <person name="Kostka D."/>
            <person name="Lara M."/>
            <person name="Martins A.L."/>
            <person name="Massingham T."/>
            <person name="Moltke I."/>
            <person name="Raney B.J."/>
            <person name="Rasmussen M.D."/>
            <person name="Robinson J."/>
            <person name="Stark A."/>
            <person name="Vilella A.J."/>
            <person name="Wen J."/>
            <person name="Xie X."/>
            <person name="Zody M.C."/>
            <person name="Baldwin J."/>
            <person name="Bloom T."/>
            <person name="Chin C.W."/>
            <person name="Heiman D."/>
            <person name="Nicol R."/>
            <person name="Nusbaum C."/>
            <person name="Young S."/>
            <person name="Wilkinson J."/>
            <person name="Worley K.C."/>
            <person name="Kovar C.L."/>
            <person name="Muzny D.M."/>
            <person name="Gibbs R.A."/>
            <person name="Cree A."/>
            <person name="Dihn H.H."/>
            <person name="Fowler G."/>
            <person name="Jhangiani S."/>
            <person name="Joshi V."/>
            <person name="Lee S."/>
            <person name="Lewis L.R."/>
            <person name="Nazareth L.V."/>
            <person name="Okwuonu G."/>
            <person name="Santibanez J."/>
            <person name="Warren W.C."/>
            <person name="Mardis E.R."/>
            <person name="Weinstock G.M."/>
            <person name="Wilson R.K."/>
            <person name="Delehaunty K."/>
            <person name="Dooling D."/>
            <person name="Fronik C."/>
            <person name="Fulton L."/>
            <person name="Fulton B."/>
            <person name="Graves T."/>
            <person name="Minx P."/>
            <person name="Sodergren E."/>
            <person name="Birney E."/>
            <person name="Margulies E.H."/>
            <person name="Herrero J."/>
            <person name="Green E.D."/>
            <person name="Haussler D."/>
            <person name="Siepel A."/>
            <person name="Goldman N."/>
            <person name="Pollard K.S."/>
            <person name="Pedersen J.S."/>
            <person name="Lander E.S."/>
            <person name="Kellis M."/>
        </authorList>
    </citation>
    <scope>NUCLEOTIDE SEQUENCE [LARGE SCALE GENOMIC DNA]</scope>
    <source>
        <strain evidence="3 4">Thorbecke inbred</strain>
    </source>
</reference>
<dbReference type="Ensembl" id="ENSOCUT00000049589.1">
    <property type="protein sequence ID" value="ENSOCUP00000039433.1"/>
    <property type="gene ID" value="ENSOCUG00000037165.1"/>
</dbReference>
<dbReference type="SMR" id="A0A5F9D137"/>
<dbReference type="InterPro" id="IPR036638">
    <property type="entry name" value="HLH_DNA-bd_sf"/>
</dbReference>
<feature type="compositionally biased region" description="Basic and acidic residues" evidence="2">
    <location>
        <begin position="98"/>
        <end position="109"/>
    </location>
</feature>
<accession>A0A5F9D137</accession>
<feature type="compositionally biased region" description="Polar residues" evidence="2">
    <location>
        <begin position="67"/>
        <end position="82"/>
    </location>
</feature>
<evidence type="ECO:0000256" key="2">
    <source>
        <dbReference type="SAM" id="MobiDB-lite"/>
    </source>
</evidence>
<protein>
    <submittedName>
        <fullName evidence="3">Uncharacterized protein</fullName>
    </submittedName>
</protein>
<evidence type="ECO:0000313" key="4">
    <source>
        <dbReference type="Proteomes" id="UP000001811"/>
    </source>
</evidence>